<dbReference type="AlphaFoldDB" id="A0A8X6W2J5"/>
<evidence type="ECO:0000313" key="2">
    <source>
        <dbReference type="Proteomes" id="UP000887159"/>
    </source>
</evidence>
<protein>
    <submittedName>
        <fullName evidence="1">Uncharacterized protein</fullName>
    </submittedName>
</protein>
<dbReference type="Proteomes" id="UP000887159">
    <property type="component" value="Unassembled WGS sequence"/>
</dbReference>
<sequence length="119" mass="13569">MKICLVKANSPTLFFVRLQNYYGISVRSNVGNLSGFQQNGIASPFHCSSKDEKPMHGQCLIGKVSWCYYRRELPCGKKPNEKYKGLSNKVLNMIKSTHLEFRTKELLTKCLTCKTQDSN</sequence>
<dbReference type="EMBL" id="BMAU01021378">
    <property type="protein sequence ID" value="GFY26949.1"/>
    <property type="molecule type" value="Genomic_DNA"/>
</dbReference>
<reference evidence="1" key="1">
    <citation type="submission" date="2020-08" db="EMBL/GenBank/DDBJ databases">
        <title>Multicomponent nature underlies the extraordinary mechanical properties of spider dragline silk.</title>
        <authorList>
            <person name="Kono N."/>
            <person name="Nakamura H."/>
            <person name="Mori M."/>
            <person name="Yoshida Y."/>
            <person name="Ohtoshi R."/>
            <person name="Malay A.D."/>
            <person name="Moran D.A.P."/>
            <person name="Tomita M."/>
            <person name="Numata K."/>
            <person name="Arakawa K."/>
        </authorList>
    </citation>
    <scope>NUCLEOTIDE SEQUENCE</scope>
</reference>
<organism evidence="1 2">
    <name type="scientific">Trichonephila clavipes</name>
    <name type="common">Golden silk orbweaver</name>
    <name type="synonym">Nephila clavipes</name>
    <dbReference type="NCBI Taxonomy" id="2585209"/>
    <lineage>
        <taxon>Eukaryota</taxon>
        <taxon>Metazoa</taxon>
        <taxon>Ecdysozoa</taxon>
        <taxon>Arthropoda</taxon>
        <taxon>Chelicerata</taxon>
        <taxon>Arachnida</taxon>
        <taxon>Araneae</taxon>
        <taxon>Araneomorphae</taxon>
        <taxon>Entelegynae</taxon>
        <taxon>Araneoidea</taxon>
        <taxon>Nephilidae</taxon>
        <taxon>Trichonephila</taxon>
    </lineage>
</organism>
<gene>
    <name evidence="1" type="primary">AVEN_32414_1</name>
    <name evidence="1" type="ORF">TNCV_930901</name>
</gene>
<keyword evidence="2" id="KW-1185">Reference proteome</keyword>
<proteinExistence type="predicted"/>
<accession>A0A8X6W2J5</accession>
<name>A0A8X6W2J5_TRICX</name>
<comment type="caution">
    <text evidence="1">The sequence shown here is derived from an EMBL/GenBank/DDBJ whole genome shotgun (WGS) entry which is preliminary data.</text>
</comment>
<evidence type="ECO:0000313" key="1">
    <source>
        <dbReference type="EMBL" id="GFY26949.1"/>
    </source>
</evidence>